<dbReference type="eggNOG" id="COG0640">
    <property type="taxonomic scope" value="Bacteria"/>
</dbReference>
<dbReference type="InterPro" id="IPR011991">
    <property type="entry name" value="ArsR-like_HTH"/>
</dbReference>
<proteinExistence type="predicted"/>
<keyword evidence="2" id="KW-0238">DNA-binding</keyword>
<dbReference type="PROSITE" id="PS00846">
    <property type="entry name" value="HTH_ARSR_1"/>
    <property type="match status" value="1"/>
</dbReference>
<accession>S0JUA3</accession>
<dbReference type="STRING" id="41997.RV16_GL000424"/>
<evidence type="ECO:0000256" key="1">
    <source>
        <dbReference type="ARBA" id="ARBA00023015"/>
    </source>
</evidence>
<name>S0JUA3_9ENTE</name>
<dbReference type="SUPFAM" id="SSF46785">
    <property type="entry name" value="Winged helix' DNA-binding domain"/>
    <property type="match status" value="1"/>
</dbReference>
<feature type="domain" description="HTH arsR-type" evidence="4">
    <location>
        <begin position="23"/>
        <end position="118"/>
    </location>
</feature>
<dbReference type="NCBIfam" id="NF033788">
    <property type="entry name" value="HTH_metalloreg"/>
    <property type="match status" value="1"/>
</dbReference>
<dbReference type="GO" id="GO:0003677">
    <property type="term" value="F:DNA binding"/>
    <property type="evidence" value="ECO:0007669"/>
    <property type="project" value="UniProtKB-KW"/>
</dbReference>
<evidence type="ECO:0000313" key="6">
    <source>
        <dbReference type="Proteomes" id="UP000014136"/>
    </source>
</evidence>
<dbReference type="PANTHER" id="PTHR33154:SF18">
    <property type="entry name" value="ARSENICAL RESISTANCE OPERON REPRESSOR"/>
    <property type="match status" value="1"/>
</dbReference>
<dbReference type="GO" id="GO:0003700">
    <property type="term" value="F:DNA-binding transcription factor activity"/>
    <property type="evidence" value="ECO:0007669"/>
    <property type="project" value="InterPro"/>
</dbReference>
<dbReference type="PRINTS" id="PR00778">
    <property type="entry name" value="HTHARSR"/>
</dbReference>
<dbReference type="InterPro" id="IPR018334">
    <property type="entry name" value="ArsR_HTH"/>
</dbReference>
<dbReference type="OrthoDB" id="9794330at2"/>
<gene>
    <name evidence="5" type="ORF">OMQ_00235</name>
</gene>
<dbReference type="SMART" id="SM00418">
    <property type="entry name" value="HTH_ARSR"/>
    <property type="match status" value="1"/>
</dbReference>
<dbReference type="HOGENOM" id="CLU_097806_7_3_9"/>
<dbReference type="InterPro" id="IPR001845">
    <property type="entry name" value="HTH_ArsR_DNA-bd_dom"/>
</dbReference>
<dbReference type="Gene3D" id="1.10.10.10">
    <property type="entry name" value="Winged helix-like DNA-binding domain superfamily/Winged helix DNA-binding domain"/>
    <property type="match status" value="1"/>
</dbReference>
<protein>
    <recommendedName>
        <fullName evidence="4">HTH arsR-type domain-containing protein</fullName>
    </recommendedName>
</protein>
<comment type="caution">
    <text evidence="5">The sequence shown here is derived from an EMBL/GenBank/DDBJ whole genome shotgun (WGS) entry which is preliminary data.</text>
</comment>
<evidence type="ECO:0000313" key="5">
    <source>
        <dbReference type="EMBL" id="EOT30531.1"/>
    </source>
</evidence>
<sequence>MNKGICDVDLIHVEDVNDCKQELETKDFSILLTQLKLIADEKRLKILKSLTIKEELCVCDLANILNATIANTSHHLQQLKKIGAVDSRKEGKLLYYRLKNRDLVDIIEFGMTLNKGVEIHA</sequence>
<keyword evidence="1" id="KW-0805">Transcription regulation</keyword>
<dbReference type="CDD" id="cd00090">
    <property type="entry name" value="HTH_ARSR"/>
    <property type="match status" value="1"/>
</dbReference>
<evidence type="ECO:0000259" key="4">
    <source>
        <dbReference type="PROSITE" id="PS50987"/>
    </source>
</evidence>
<reference evidence="5 6" key="1">
    <citation type="submission" date="2013-03" db="EMBL/GenBank/DDBJ databases">
        <title>The Genome Sequence of Enterococcus saccharolyticus ATCC_43076 (Illumina only assembly).</title>
        <authorList>
            <consortium name="The Broad Institute Genomics Platform"/>
            <consortium name="The Broad Institute Genome Sequencing Center for Infectious Disease"/>
            <person name="Earl A."/>
            <person name="Russ C."/>
            <person name="Gilmore M."/>
            <person name="Surin D."/>
            <person name="Walker B."/>
            <person name="Young S."/>
            <person name="Zeng Q."/>
            <person name="Gargeya S."/>
            <person name="Fitzgerald M."/>
            <person name="Haas B."/>
            <person name="Abouelleil A."/>
            <person name="Allen A.W."/>
            <person name="Alvarado L."/>
            <person name="Arachchi H.M."/>
            <person name="Berlin A.M."/>
            <person name="Chapman S.B."/>
            <person name="Gainer-Dewar J."/>
            <person name="Goldberg J."/>
            <person name="Griggs A."/>
            <person name="Gujja S."/>
            <person name="Hansen M."/>
            <person name="Howarth C."/>
            <person name="Imamovic A."/>
            <person name="Ireland A."/>
            <person name="Larimer J."/>
            <person name="McCowan C."/>
            <person name="Murphy C."/>
            <person name="Pearson M."/>
            <person name="Poon T.W."/>
            <person name="Priest M."/>
            <person name="Roberts A."/>
            <person name="Saif S."/>
            <person name="Shea T."/>
            <person name="Sisk P."/>
            <person name="Sykes S."/>
            <person name="Wortman J."/>
            <person name="Nusbaum C."/>
            <person name="Birren B."/>
        </authorList>
    </citation>
    <scope>NUCLEOTIDE SEQUENCE [LARGE SCALE GENOMIC DNA]</scope>
    <source>
        <strain evidence="5 6">ATCC 43076</strain>
    </source>
</reference>
<dbReference type="EMBL" id="AHYT01000001">
    <property type="protein sequence ID" value="EOT30531.1"/>
    <property type="molecule type" value="Genomic_DNA"/>
</dbReference>
<keyword evidence="6" id="KW-1185">Reference proteome</keyword>
<dbReference type="RefSeq" id="WP_016174046.1">
    <property type="nucleotide sequence ID" value="NZ_KE136389.1"/>
</dbReference>
<dbReference type="PANTHER" id="PTHR33154">
    <property type="entry name" value="TRANSCRIPTIONAL REGULATOR, ARSR FAMILY"/>
    <property type="match status" value="1"/>
</dbReference>
<dbReference type="AlphaFoldDB" id="S0JUA3"/>
<dbReference type="Pfam" id="PF01022">
    <property type="entry name" value="HTH_5"/>
    <property type="match status" value="1"/>
</dbReference>
<dbReference type="PATRIC" id="fig|1139996.3.peg.226"/>
<dbReference type="InterPro" id="IPR036388">
    <property type="entry name" value="WH-like_DNA-bd_sf"/>
</dbReference>
<dbReference type="Proteomes" id="UP000014136">
    <property type="component" value="Unassembled WGS sequence"/>
</dbReference>
<dbReference type="PROSITE" id="PS50987">
    <property type="entry name" value="HTH_ARSR_2"/>
    <property type="match status" value="1"/>
</dbReference>
<evidence type="ECO:0000256" key="2">
    <source>
        <dbReference type="ARBA" id="ARBA00023125"/>
    </source>
</evidence>
<evidence type="ECO:0000256" key="3">
    <source>
        <dbReference type="ARBA" id="ARBA00023163"/>
    </source>
</evidence>
<keyword evidence="3" id="KW-0804">Transcription</keyword>
<dbReference type="InterPro" id="IPR036390">
    <property type="entry name" value="WH_DNA-bd_sf"/>
</dbReference>
<organism evidence="5 6">
    <name type="scientific">Enterococcus saccharolyticus subsp. saccharolyticus ATCC 43076</name>
    <dbReference type="NCBI Taxonomy" id="1139996"/>
    <lineage>
        <taxon>Bacteria</taxon>
        <taxon>Bacillati</taxon>
        <taxon>Bacillota</taxon>
        <taxon>Bacilli</taxon>
        <taxon>Lactobacillales</taxon>
        <taxon>Enterococcaceae</taxon>
        <taxon>Enterococcus</taxon>
    </lineage>
</organism>
<dbReference type="InterPro" id="IPR051081">
    <property type="entry name" value="HTH_MetalResp_TranReg"/>
</dbReference>